<accession>A0A8H4W186</accession>
<dbReference type="EMBL" id="JAAMPI010000616">
    <property type="protein sequence ID" value="KAF4629876.1"/>
    <property type="molecule type" value="Genomic_DNA"/>
</dbReference>
<dbReference type="Proteomes" id="UP000566819">
    <property type="component" value="Unassembled WGS sequence"/>
</dbReference>
<dbReference type="OrthoDB" id="249703at2759"/>
<name>A0A8H4W186_9HELO</name>
<sequence length="279" mass="30704">MSSNSTSNSTGPPQMKQLSANSDFHFEILRPLEAAVFGGDVGEILIAADQIESGNFESYRNAFYALADRVFTRAESIDMIRFPASAHDAWTWSAYATTGTNIGFIPEWEKVITPIVDYLFTLPAVDTSAIALLGLSFSGYLAPRAATFEHHLAATLAIDGILDFPNMILPQFGSEMIELVKSGNQETVNDIVNKVLAEPDTPTKIGASNPFLCYFPPKSLFQMWLFDQGFWAFKATTPFELFNQSLAYNSTDVIDQMSCPVFVADAKDDMFLKGAQSVQ</sequence>
<dbReference type="SUPFAM" id="SSF53474">
    <property type="entry name" value="alpha/beta-Hydrolases"/>
    <property type="match status" value="1"/>
</dbReference>
<protein>
    <submittedName>
        <fullName evidence="1">Uncharacterized protein</fullName>
    </submittedName>
</protein>
<evidence type="ECO:0000313" key="1">
    <source>
        <dbReference type="EMBL" id="KAF4629876.1"/>
    </source>
</evidence>
<reference evidence="1 2" key="1">
    <citation type="submission" date="2020-03" db="EMBL/GenBank/DDBJ databases">
        <title>Draft Genome Sequence of Cudoniella acicularis.</title>
        <authorList>
            <person name="Buettner E."/>
            <person name="Kellner H."/>
        </authorList>
    </citation>
    <scope>NUCLEOTIDE SEQUENCE [LARGE SCALE GENOMIC DNA]</scope>
    <source>
        <strain evidence="1 2">DSM 108380</strain>
    </source>
</reference>
<organism evidence="1 2">
    <name type="scientific">Cudoniella acicularis</name>
    <dbReference type="NCBI Taxonomy" id="354080"/>
    <lineage>
        <taxon>Eukaryota</taxon>
        <taxon>Fungi</taxon>
        <taxon>Dikarya</taxon>
        <taxon>Ascomycota</taxon>
        <taxon>Pezizomycotina</taxon>
        <taxon>Leotiomycetes</taxon>
        <taxon>Helotiales</taxon>
        <taxon>Tricladiaceae</taxon>
        <taxon>Cudoniella</taxon>
    </lineage>
</organism>
<evidence type="ECO:0000313" key="2">
    <source>
        <dbReference type="Proteomes" id="UP000566819"/>
    </source>
</evidence>
<comment type="caution">
    <text evidence="1">The sequence shown here is derived from an EMBL/GenBank/DDBJ whole genome shotgun (WGS) entry which is preliminary data.</text>
</comment>
<keyword evidence="2" id="KW-1185">Reference proteome</keyword>
<proteinExistence type="predicted"/>
<dbReference type="AlphaFoldDB" id="A0A8H4W186"/>
<dbReference type="InterPro" id="IPR029058">
    <property type="entry name" value="AB_hydrolase_fold"/>
</dbReference>
<dbReference type="PANTHER" id="PTHR22946:SF12">
    <property type="entry name" value="CONIDIAL PIGMENT BIOSYNTHESIS PROTEIN AYG1 (AFU_ORTHOLOGUE AFUA_2G17550)"/>
    <property type="match status" value="1"/>
</dbReference>
<dbReference type="InterPro" id="IPR050261">
    <property type="entry name" value="FrsA_esterase"/>
</dbReference>
<dbReference type="Gene3D" id="3.40.50.1820">
    <property type="entry name" value="alpha/beta hydrolase"/>
    <property type="match status" value="1"/>
</dbReference>
<gene>
    <name evidence="1" type="ORF">G7Y89_g8267</name>
</gene>
<dbReference type="PANTHER" id="PTHR22946">
    <property type="entry name" value="DIENELACTONE HYDROLASE DOMAIN-CONTAINING PROTEIN-RELATED"/>
    <property type="match status" value="1"/>
</dbReference>
<dbReference type="Gene3D" id="1.20.1440.110">
    <property type="entry name" value="acylaminoacyl peptidase"/>
    <property type="match status" value="1"/>
</dbReference>